<evidence type="ECO:0000256" key="4">
    <source>
        <dbReference type="ARBA" id="ARBA00009506"/>
    </source>
</evidence>
<evidence type="ECO:0000256" key="11">
    <source>
        <dbReference type="ARBA" id="ARBA00022786"/>
    </source>
</evidence>
<keyword evidence="10 16" id="KW-0863">Zinc-finger</keyword>
<dbReference type="GO" id="GO:0006513">
    <property type="term" value="P:protein monoubiquitination"/>
    <property type="evidence" value="ECO:0007669"/>
    <property type="project" value="InterPro"/>
</dbReference>
<dbReference type="OrthoDB" id="9049620at2759"/>
<evidence type="ECO:0000256" key="15">
    <source>
        <dbReference type="ARBA" id="ARBA00023242"/>
    </source>
</evidence>
<feature type="domain" description="SAP" evidence="20">
    <location>
        <begin position="236"/>
        <end position="267"/>
    </location>
</feature>
<evidence type="ECO:0000256" key="12">
    <source>
        <dbReference type="ARBA" id="ARBA00022833"/>
    </source>
</evidence>
<keyword evidence="22" id="KW-1185">Reference proteome</keyword>
<dbReference type="OMA" id="LANDSKC"/>
<keyword evidence="9 17" id="KW-0227">DNA damage</keyword>
<dbReference type="PROSITE" id="PS00518">
    <property type="entry name" value="ZF_RING_1"/>
    <property type="match status" value="1"/>
</dbReference>
<dbReference type="GO" id="GO:0005634">
    <property type="term" value="C:nucleus"/>
    <property type="evidence" value="ECO:0007669"/>
    <property type="project" value="UniProtKB-SubCell"/>
</dbReference>
<dbReference type="Gene3D" id="3.30.40.10">
    <property type="entry name" value="Zinc/RING finger domain, C3HC4 (zinc finger)"/>
    <property type="match status" value="1"/>
</dbReference>
<gene>
    <name evidence="21" type="ORF">LLEC1_08039</name>
</gene>
<keyword evidence="15 17" id="KW-0539">Nucleus</keyword>
<evidence type="ECO:0000256" key="8">
    <source>
        <dbReference type="ARBA" id="ARBA00022723"/>
    </source>
</evidence>
<evidence type="ECO:0000256" key="3">
    <source>
        <dbReference type="ARBA" id="ARBA00004906"/>
    </source>
</evidence>
<dbReference type="Pfam" id="PF13923">
    <property type="entry name" value="zf-C3HC4_2"/>
    <property type="match status" value="1"/>
</dbReference>
<dbReference type="FunFam" id="3.30.40.10:FF:000172">
    <property type="entry name" value="E3 ubiquitin-protein ligase RAD18"/>
    <property type="match status" value="1"/>
</dbReference>
<keyword evidence="14 17" id="KW-0234">DNA repair</keyword>
<name>A0A179IJR0_CORDF</name>
<feature type="compositionally biased region" description="Polar residues" evidence="18">
    <location>
        <begin position="201"/>
        <end position="226"/>
    </location>
</feature>
<accession>A0A179IJR0</accession>
<keyword evidence="11 17" id="KW-0833">Ubl conjugation pathway</keyword>
<keyword evidence="12 17" id="KW-0862">Zinc</keyword>
<dbReference type="Proteomes" id="UP000243081">
    <property type="component" value="Unassembled WGS sequence"/>
</dbReference>
<evidence type="ECO:0000259" key="19">
    <source>
        <dbReference type="PROSITE" id="PS50089"/>
    </source>
</evidence>
<evidence type="ECO:0000256" key="7">
    <source>
        <dbReference type="ARBA" id="ARBA00022679"/>
    </source>
</evidence>
<comment type="subcellular location">
    <subcellularLocation>
        <location evidence="2 17">Nucleus</location>
    </subcellularLocation>
</comment>
<proteinExistence type="inferred from homology"/>
<dbReference type="GO" id="GO:0006301">
    <property type="term" value="P:DNA damage tolerance"/>
    <property type="evidence" value="ECO:0007669"/>
    <property type="project" value="InterPro"/>
</dbReference>
<dbReference type="EMBL" id="LUKN01001022">
    <property type="protein sequence ID" value="OAR01734.1"/>
    <property type="molecule type" value="Genomic_DNA"/>
</dbReference>
<comment type="subunit">
    <text evidence="17">Interacts with E2 UBC2, forming a complex with ubiquitin ligase activity.</text>
</comment>
<feature type="compositionally biased region" description="Basic and acidic residues" evidence="18">
    <location>
        <begin position="103"/>
        <end position="116"/>
    </location>
</feature>
<dbReference type="GO" id="GO:0006281">
    <property type="term" value="P:DNA repair"/>
    <property type="evidence" value="ECO:0007669"/>
    <property type="project" value="UniProtKB-KW"/>
</dbReference>
<evidence type="ECO:0000256" key="10">
    <source>
        <dbReference type="ARBA" id="ARBA00022771"/>
    </source>
</evidence>
<evidence type="ECO:0000256" key="17">
    <source>
        <dbReference type="RuleBase" id="RU368093"/>
    </source>
</evidence>
<comment type="similarity">
    <text evidence="4 17">Belongs to the RAD18 family.</text>
</comment>
<reference evidence="21 22" key="1">
    <citation type="submission" date="2016-03" db="EMBL/GenBank/DDBJ databases">
        <title>Fine-scale spatial genetic structure of a fungal parasite of coffee scale insects.</title>
        <authorList>
            <person name="Jackson D."/>
            <person name="Zemenick K.A."/>
            <person name="Malloure B."/>
            <person name="Quandt C.A."/>
            <person name="James T.Y."/>
        </authorList>
    </citation>
    <scope>NUCLEOTIDE SEQUENCE [LARGE SCALE GENOMIC DNA]</scope>
    <source>
        <strain evidence="21 22">UM487</strain>
    </source>
</reference>
<dbReference type="PROSITE" id="PS50800">
    <property type="entry name" value="SAP"/>
    <property type="match status" value="1"/>
</dbReference>
<evidence type="ECO:0000256" key="14">
    <source>
        <dbReference type="ARBA" id="ARBA00023204"/>
    </source>
</evidence>
<dbReference type="InterPro" id="IPR013083">
    <property type="entry name" value="Znf_RING/FYVE/PHD"/>
</dbReference>
<dbReference type="PANTHER" id="PTHR14134">
    <property type="entry name" value="E3 UBIQUITIN-PROTEIN LIGASE RAD18"/>
    <property type="match status" value="1"/>
</dbReference>
<dbReference type="UniPathway" id="UPA00143"/>
<dbReference type="NCBIfam" id="TIGR00599">
    <property type="entry name" value="rad18"/>
    <property type="match status" value="1"/>
</dbReference>
<keyword evidence="8 17" id="KW-0479">Metal-binding</keyword>
<evidence type="ECO:0000256" key="18">
    <source>
        <dbReference type="SAM" id="MobiDB-lite"/>
    </source>
</evidence>
<evidence type="ECO:0000313" key="21">
    <source>
        <dbReference type="EMBL" id="OAR01734.1"/>
    </source>
</evidence>
<keyword evidence="7 17" id="KW-0808">Transferase</keyword>
<evidence type="ECO:0000313" key="22">
    <source>
        <dbReference type="Proteomes" id="UP000243081"/>
    </source>
</evidence>
<feature type="domain" description="RING-type" evidence="19">
    <location>
        <begin position="29"/>
        <end position="67"/>
    </location>
</feature>
<comment type="caution">
    <text evidence="21">The sequence shown here is derived from an EMBL/GenBank/DDBJ whole genome shotgun (WGS) entry which is preliminary data.</text>
</comment>
<evidence type="ECO:0000256" key="13">
    <source>
        <dbReference type="ARBA" id="ARBA00023125"/>
    </source>
</evidence>
<dbReference type="GO" id="GO:0008270">
    <property type="term" value="F:zinc ion binding"/>
    <property type="evidence" value="ECO:0007669"/>
    <property type="project" value="UniProtKB-KW"/>
</dbReference>
<dbReference type="InterPro" id="IPR039577">
    <property type="entry name" value="Rad18"/>
</dbReference>
<dbReference type="InterPro" id="IPR003034">
    <property type="entry name" value="SAP_dom"/>
</dbReference>
<dbReference type="SMART" id="SM00184">
    <property type="entry name" value="RING"/>
    <property type="match status" value="1"/>
</dbReference>
<comment type="catalytic activity">
    <reaction evidence="1 17">
        <text>S-ubiquitinyl-[E2 ubiquitin-conjugating enzyme]-L-cysteine + [acceptor protein]-L-lysine = [E2 ubiquitin-conjugating enzyme]-L-cysteine + N(6)-ubiquitinyl-[acceptor protein]-L-lysine.</text>
        <dbReference type="EC" id="2.3.2.27"/>
    </reaction>
</comment>
<keyword evidence="13 17" id="KW-0238">DNA-binding</keyword>
<feature type="region of interest" description="Disordered" evidence="18">
    <location>
        <begin position="103"/>
        <end position="164"/>
    </location>
</feature>
<evidence type="ECO:0000256" key="16">
    <source>
        <dbReference type="PROSITE-ProRule" id="PRU00175"/>
    </source>
</evidence>
<sequence>MPIDDVADSTDWLSTPLSGLYAVESALRCEVCKDFYKTPMITSCAHTFCSICIRRALANDSKCPLCRATDQELKLRSNWSMEQTVAAFSDSRARALEFARSASIEKKQSPKRKAEDGPECSQPEAQSKRLRSSARLSSRADVTPHAPSIDVVEDSEDEDFEPENYDGLVPCPMCQKRMKEWQVFAHLESCPGPDAAEANPRQPNTDATAQTQHAQPTGQMQRQQQKTLERLPSLSYSIFKEQALRKKLAELGISNQGPRPLLERRHR</sequence>
<evidence type="ECO:0000259" key="20">
    <source>
        <dbReference type="PROSITE" id="PS50800"/>
    </source>
</evidence>
<dbReference type="InterPro" id="IPR001841">
    <property type="entry name" value="Znf_RING"/>
</dbReference>
<protein>
    <recommendedName>
        <fullName evidence="6 17">Postreplication repair E3 ubiquitin-protein ligase RAD18</fullName>
        <ecNumber evidence="5 17">2.3.2.27</ecNumber>
    </recommendedName>
    <alternativeName>
        <fullName evidence="17">RING-type E3 ubiquitin transferase RAD18</fullName>
    </alternativeName>
</protein>
<evidence type="ECO:0000256" key="6">
    <source>
        <dbReference type="ARBA" id="ARBA00015551"/>
    </source>
</evidence>
<dbReference type="GO" id="GO:0097505">
    <property type="term" value="C:Rad6-Rad18 complex"/>
    <property type="evidence" value="ECO:0007669"/>
    <property type="project" value="TreeGrafter"/>
</dbReference>
<dbReference type="GO" id="GO:0003697">
    <property type="term" value="F:single-stranded DNA binding"/>
    <property type="evidence" value="ECO:0007669"/>
    <property type="project" value="UniProtKB-UniRule"/>
</dbReference>
<dbReference type="GO" id="GO:0061630">
    <property type="term" value="F:ubiquitin protein ligase activity"/>
    <property type="evidence" value="ECO:0007669"/>
    <property type="project" value="UniProtKB-UniRule"/>
</dbReference>
<comment type="pathway">
    <text evidence="3 17">Protein modification; protein ubiquitination.</text>
</comment>
<dbReference type="PANTHER" id="PTHR14134:SF2">
    <property type="entry name" value="E3 UBIQUITIN-PROTEIN LIGASE RAD18"/>
    <property type="match status" value="1"/>
</dbReference>
<feature type="non-terminal residue" evidence="21">
    <location>
        <position position="267"/>
    </location>
</feature>
<feature type="region of interest" description="Disordered" evidence="18">
    <location>
        <begin position="192"/>
        <end position="232"/>
    </location>
</feature>
<dbReference type="AlphaFoldDB" id="A0A179IJR0"/>
<dbReference type="EC" id="2.3.2.27" evidence="5 17"/>
<evidence type="ECO:0000256" key="5">
    <source>
        <dbReference type="ARBA" id="ARBA00012483"/>
    </source>
</evidence>
<evidence type="ECO:0000256" key="1">
    <source>
        <dbReference type="ARBA" id="ARBA00000900"/>
    </source>
</evidence>
<organism evidence="21 22">
    <name type="scientific">Cordyceps confragosa</name>
    <name type="common">Lecanicillium lecanii</name>
    <dbReference type="NCBI Taxonomy" id="2714763"/>
    <lineage>
        <taxon>Eukaryota</taxon>
        <taxon>Fungi</taxon>
        <taxon>Dikarya</taxon>
        <taxon>Ascomycota</taxon>
        <taxon>Pezizomycotina</taxon>
        <taxon>Sordariomycetes</taxon>
        <taxon>Hypocreomycetidae</taxon>
        <taxon>Hypocreales</taxon>
        <taxon>Cordycipitaceae</taxon>
        <taxon>Akanthomyces</taxon>
    </lineage>
</organism>
<evidence type="ECO:0000256" key="9">
    <source>
        <dbReference type="ARBA" id="ARBA00022763"/>
    </source>
</evidence>
<dbReference type="InterPro" id="IPR017907">
    <property type="entry name" value="Znf_RING_CS"/>
</dbReference>
<dbReference type="PROSITE" id="PS50089">
    <property type="entry name" value="ZF_RING_2"/>
    <property type="match status" value="1"/>
</dbReference>
<evidence type="ECO:0000256" key="2">
    <source>
        <dbReference type="ARBA" id="ARBA00004123"/>
    </source>
</evidence>
<feature type="compositionally biased region" description="Acidic residues" evidence="18">
    <location>
        <begin position="151"/>
        <end position="164"/>
    </location>
</feature>
<dbReference type="SUPFAM" id="SSF57850">
    <property type="entry name" value="RING/U-box"/>
    <property type="match status" value="1"/>
</dbReference>
<comment type="function">
    <text evidence="17">E3 RING-finger protein, member of the UBC2/RAD6 epistasis group. Associates to the E2 ubiquitin conjugating enzyme UBC2/RAD6 to form the UBC2-RAD18 ubiquitin ligase complex involved in postreplicative repair (PRR) of damaged DNA.</text>
</comment>
<dbReference type="InterPro" id="IPR004580">
    <property type="entry name" value="Rad18_fungi"/>
</dbReference>